<protein>
    <recommendedName>
        <fullName evidence="3">DUF309 domain-containing protein</fullName>
    </recommendedName>
</protein>
<dbReference type="eggNOG" id="COG1547">
    <property type="taxonomic scope" value="Bacteria"/>
</dbReference>
<dbReference type="InterPro" id="IPR023203">
    <property type="entry name" value="TTHA0068_sf"/>
</dbReference>
<evidence type="ECO:0008006" key="3">
    <source>
        <dbReference type="Google" id="ProtNLM"/>
    </source>
</evidence>
<reference evidence="1 2" key="1">
    <citation type="journal article" date="2011" name="J. Bacteriol.">
        <title>Complete genome sequence and updated annotation of Desulfovibrio alaskensis G20.</title>
        <authorList>
            <person name="Hauser L.J."/>
            <person name="Land M.L."/>
            <person name="Brown S.D."/>
            <person name="Larimer F."/>
            <person name="Keller K.L."/>
            <person name="Rapp-Giles B.J."/>
            <person name="Price M.N."/>
            <person name="Lin M."/>
            <person name="Bruce D.C."/>
            <person name="Detter J.C."/>
            <person name="Tapia R."/>
            <person name="Han C.S."/>
            <person name="Goodwin L.A."/>
            <person name="Cheng J.F."/>
            <person name="Pitluck S."/>
            <person name="Copeland A."/>
            <person name="Lucas S."/>
            <person name="Nolan M."/>
            <person name="Lapidus A.L."/>
            <person name="Palumbo A.V."/>
            <person name="Wall J.D."/>
        </authorList>
    </citation>
    <scope>NUCLEOTIDE SEQUENCE [LARGE SCALE GENOMIC DNA]</scope>
    <source>
        <strain evidence="2">ATCC BAA 1058 / DSM 17464 / G20</strain>
    </source>
</reference>
<dbReference type="KEGG" id="dde:Dde_0073"/>
<dbReference type="HOGENOM" id="CLU_125317_1_1_7"/>
<evidence type="ECO:0000313" key="2">
    <source>
        <dbReference type="Proteomes" id="UP000002710"/>
    </source>
</evidence>
<dbReference type="EMBL" id="CP000112">
    <property type="protein sequence ID" value="ABB36874.1"/>
    <property type="molecule type" value="Genomic_DNA"/>
</dbReference>
<organism evidence="1 2">
    <name type="scientific">Oleidesulfovibrio alaskensis (strain ATCC BAA-1058 / DSM 17464 / G20)</name>
    <name type="common">Desulfovibrio alaskensis</name>
    <dbReference type="NCBI Taxonomy" id="207559"/>
    <lineage>
        <taxon>Bacteria</taxon>
        <taxon>Pseudomonadati</taxon>
        <taxon>Thermodesulfobacteriota</taxon>
        <taxon>Desulfovibrionia</taxon>
        <taxon>Desulfovibrionales</taxon>
        <taxon>Desulfovibrionaceae</taxon>
        <taxon>Oleidesulfovibrio</taxon>
    </lineage>
</organism>
<dbReference type="AlphaFoldDB" id="Q317M2"/>
<evidence type="ECO:0000313" key="1">
    <source>
        <dbReference type="EMBL" id="ABB36874.1"/>
    </source>
</evidence>
<dbReference type="Proteomes" id="UP000002710">
    <property type="component" value="Chromosome"/>
</dbReference>
<dbReference type="Gene3D" id="1.10.3450.10">
    <property type="entry name" value="TTHA0068-like"/>
    <property type="match status" value="1"/>
</dbReference>
<gene>
    <name evidence="1" type="ordered locus">Dde_0073</name>
</gene>
<dbReference type="InterPro" id="IPR005500">
    <property type="entry name" value="DUF309"/>
</dbReference>
<keyword evidence="2" id="KW-1185">Reference proteome</keyword>
<sequence>MKHMTDLTETRPMCKGIAMRELFEAVEMFNAGDWYESHEILDMLWLAETSPERELYQGVLQIAAGLWHDRRGNRNAAQRLCTKGLGHLRSFPETCKGLRLGNFIRQVETLLHFFEQSATAPVPDDLIPFIYRTSDPQ</sequence>
<name>Q317M2_OLEA2</name>
<accession>Q317M2</accession>
<dbReference type="PANTHER" id="PTHR34796">
    <property type="entry name" value="EXPRESSED PROTEIN"/>
    <property type="match status" value="1"/>
</dbReference>
<dbReference type="PANTHER" id="PTHR34796:SF1">
    <property type="entry name" value="EXPRESSED PROTEIN"/>
    <property type="match status" value="1"/>
</dbReference>
<dbReference type="SUPFAM" id="SSF140663">
    <property type="entry name" value="TTHA0068-like"/>
    <property type="match status" value="1"/>
</dbReference>
<proteinExistence type="predicted"/>
<dbReference type="Pfam" id="PF03745">
    <property type="entry name" value="DUF309"/>
    <property type="match status" value="1"/>
</dbReference>
<dbReference type="STRING" id="207559.Dde_0073"/>